<name>A0ABT5JI39_RHOTP</name>
<reference evidence="2" key="1">
    <citation type="journal article" date="2023" name="Microbiol Resour">
        <title>Genome Sequences of Rhodoplanes serenus and Two Thermotolerant Strains, Rhodoplanes tepidamans and 'Rhodoplanes cryptolactis,' Further Refine the Genus.</title>
        <authorList>
            <person name="Rayyan A.A."/>
            <person name="Kyndt J.A."/>
        </authorList>
    </citation>
    <scope>NUCLEOTIDE SEQUENCE</scope>
    <source>
        <strain evidence="2">DSM 9987</strain>
    </source>
</reference>
<evidence type="ECO:0000313" key="2">
    <source>
        <dbReference type="EMBL" id="MDC7789257.1"/>
    </source>
</evidence>
<evidence type="ECO:0000256" key="1">
    <source>
        <dbReference type="SAM" id="MobiDB-lite"/>
    </source>
</evidence>
<accession>A0ABT5JI39</accession>
<dbReference type="RefSeq" id="WP_272780084.1">
    <property type="nucleotide sequence ID" value="NZ_JAQQLI010000065.1"/>
</dbReference>
<keyword evidence="3" id="KW-1185">Reference proteome</keyword>
<comment type="caution">
    <text evidence="2">The sequence shown here is derived from an EMBL/GenBank/DDBJ whole genome shotgun (WGS) entry which is preliminary data.</text>
</comment>
<protein>
    <submittedName>
        <fullName evidence="2">Beta-1-3, beta-1-6-glucan biosynthesis protein</fullName>
    </submittedName>
</protein>
<gene>
    <name evidence="2" type="ORF">PQJ73_26550</name>
</gene>
<dbReference type="Proteomes" id="UP001165652">
    <property type="component" value="Unassembled WGS sequence"/>
</dbReference>
<reference evidence="2" key="2">
    <citation type="submission" date="2023-02" db="EMBL/GenBank/DDBJ databases">
        <authorList>
            <person name="Rayyan A."/>
            <person name="Meyer T."/>
            <person name="Kyndt J.A."/>
        </authorList>
    </citation>
    <scope>NUCLEOTIDE SEQUENCE</scope>
    <source>
        <strain evidence="2">DSM 9987</strain>
    </source>
</reference>
<feature type="compositionally biased region" description="Low complexity" evidence="1">
    <location>
        <begin position="46"/>
        <end position="74"/>
    </location>
</feature>
<proteinExistence type="predicted"/>
<dbReference type="EMBL" id="JAQQLI010000065">
    <property type="protein sequence ID" value="MDC7789257.1"/>
    <property type="molecule type" value="Genomic_DNA"/>
</dbReference>
<evidence type="ECO:0000313" key="3">
    <source>
        <dbReference type="Proteomes" id="UP001165652"/>
    </source>
</evidence>
<organism evidence="2 3">
    <name type="scientific">Rhodoplanes tepidamans</name>
    <name type="common">Rhodoplanes cryptolactis</name>
    <dbReference type="NCBI Taxonomy" id="200616"/>
    <lineage>
        <taxon>Bacteria</taxon>
        <taxon>Pseudomonadati</taxon>
        <taxon>Pseudomonadota</taxon>
        <taxon>Alphaproteobacteria</taxon>
        <taxon>Hyphomicrobiales</taxon>
        <taxon>Nitrobacteraceae</taxon>
        <taxon>Rhodoplanes</taxon>
    </lineage>
</organism>
<sequence length="199" mass="21080">MAFAAVMDELAQANSTIMYLPGSRVAAVAAAAALVSYATCHGPALAQAPEQKPPEQATPQPPAQQGQPQGQAQPPAQPGDPARTERKTRTDQIVEAGRTLQGPAAAAECVWLGERVVSLLWRDDLDTAFRHLELYDRFGCPGGHVQTTFRCVVRQGNIDPKATETLNARVHACWLNPEHVPAPAAASAAPPAPQGTNPR</sequence>
<feature type="region of interest" description="Disordered" evidence="1">
    <location>
        <begin position="46"/>
        <end position="89"/>
    </location>
</feature>